<dbReference type="CDD" id="cd05589">
    <property type="entry name" value="STKc_PKN"/>
    <property type="match status" value="1"/>
</dbReference>
<dbReference type="CDD" id="cd11622">
    <property type="entry name" value="HR1_PKN_1"/>
    <property type="match status" value="1"/>
</dbReference>
<dbReference type="Pfam" id="PF02185">
    <property type="entry name" value="HR1"/>
    <property type="match status" value="3"/>
</dbReference>
<keyword evidence="7" id="KW-0597">Phosphoprotein</keyword>
<reference evidence="23" key="2">
    <citation type="submission" date="2025-09" db="UniProtKB">
        <authorList>
            <consortium name="Ensembl"/>
        </authorList>
    </citation>
    <scope>IDENTIFICATION</scope>
</reference>
<evidence type="ECO:0000256" key="17">
    <source>
        <dbReference type="PROSITE-ProRule" id="PRU01207"/>
    </source>
</evidence>
<feature type="domain" description="Protein kinase" evidence="20">
    <location>
        <begin position="602"/>
        <end position="857"/>
    </location>
</feature>
<feature type="domain" description="REM-1" evidence="22">
    <location>
        <begin position="30"/>
        <end position="104"/>
    </location>
</feature>
<evidence type="ECO:0000256" key="3">
    <source>
        <dbReference type="ARBA" id="ARBA00005490"/>
    </source>
</evidence>
<dbReference type="InterPro" id="IPR008271">
    <property type="entry name" value="Ser/Thr_kinase_AS"/>
</dbReference>
<keyword evidence="6" id="KW-0723">Serine/threonine-protein kinase</keyword>
<accession>A0A8C4ZUM3</accession>
<comment type="catalytic activity">
    <reaction evidence="15">
        <text>L-threonyl-[protein] + ATP = O-phospho-L-threonyl-[protein] + ADP + H(+)</text>
        <dbReference type="Rhea" id="RHEA:46608"/>
        <dbReference type="Rhea" id="RHEA-COMP:11060"/>
        <dbReference type="Rhea" id="RHEA-COMP:11605"/>
        <dbReference type="ChEBI" id="CHEBI:15378"/>
        <dbReference type="ChEBI" id="CHEBI:30013"/>
        <dbReference type="ChEBI" id="CHEBI:30616"/>
        <dbReference type="ChEBI" id="CHEBI:61977"/>
        <dbReference type="ChEBI" id="CHEBI:456216"/>
        <dbReference type="EC" id="2.7.11.13"/>
    </reaction>
</comment>
<dbReference type="PROSITE" id="PS50011">
    <property type="entry name" value="PROTEIN_KINASE_DOM"/>
    <property type="match status" value="1"/>
</dbReference>
<evidence type="ECO:0000256" key="10">
    <source>
        <dbReference type="ARBA" id="ARBA00022741"/>
    </source>
</evidence>
<dbReference type="PROSITE" id="PS00108">
    <property type="entry name" value="PROTEIN_KINASE_ST"/>
    <property type="match status" value="1"/>
</dbReference>
<dbReference type="SUPFAM" id="SSF56112">
    <property type="entry name" value="Protein kinase-like (PK-like)"/>
    <property type="match status" value="1"/>
</dbReference>
<dbReference type="GO" id="GO:0005634">
    <property type="term" value="C:nucleus"/>
    <property type="evidence" value="ECO:0007669"/>
    <property type="project" value="UniProtKB-SubCell"/>
</dbReference>
<dbReference type="PROSITE" id="PS51860">
    <property type="entry name" value="REM_1"/>
    <property type="match status" value="2"/>
</dbReference>
<comment type="subcellular location">
    <subcellularLocation>
        <location evidence="2">Cytoplasm</location>
    </subcellularLocation>
    <subcellularLocation>
        <location evidence="1">Nucleus</location>
    </subcellularLocation>
</comment>
<dbReference type="SMART" id="SM00742">
    <property type="entry name" value="Hr1"/>
    <property type="match status" value="3"/>
</dbReference>
<keyword evidence="5" id="KW-0963">Cytoplasm</keyword>
<evidence type="ECO:0000256" key="13">
    <source>
        <dbReference type="ARBA" id="ARBA00023054"/>
    </source>
</evidence>
<dbReference type="InterPro" id="IPR000719">
    <property type="entry name" value="Prot_kinase_dom"/>
</dbReference>
<evidence type="ECO:0000256" key="6">
    <source>
        <dbReference type="ARBA" id="ARBA00022527"/>
    </source>
</evidence>
<feature type="domain" description="AGC-kinase C-terminal" evidence="21">
    <location>
        <begin position="858"/>
        <end position="924"/>
    </location>
</feature>
<dbReference type="Proteomes" id="UP000694546">
    <property type="component" value="Chromosome 4"/>
</dbReference>
<evidence type="ECO:0000256" key="5">
    <source>
        <dbReference type="ARBA" id="ARBA00022490"/>
    </source>
</evidence>
<evidence type="ECO:0000256" key="12">
    <source>
        <dbReference type="ARBA" id="ARBA00022840"/>
    </source>
</evidence>
<evidence type="ECO:0000256" key="7">
    <source>
        <dbReference type="ARBA" id="ARBA00022553"/>
    </source>
</evidence>
<evidence type="ECO:0000256" key="19">
    <source>
        <dbReference type="SAM" id="Coils"/>
    </source>
</evidence>
<dbReference type="Gene3D" id="1.10.510.10">
    <property type="entry name" value="Transferase(Phosphotransferase) domain 1"/>
    <property type="match status" value="1"/>
</dbReference>
<dbReference type="GO" id="GO:0005737">
    <property type="term" value="C:cytoplasm"/>
    <property type="evidence" value="ECO:0007669"/>
    <property type="project" value="UniProtKB-SubCell"/>
</dbReference>
<dbReference type="GO" id="GO:0030496">
    <property type="term" value="C:midbody"/>
    <property type="evidence" value="ECO:0007669"/>
    <property type="project" value="UniProtKB-SubCell"/>
</dbReference>
<dbReference type="GeneTree" id="ENSGT00940000164790"/>
<dbReference type="EC" id="2.7.11.13" evidence="4"/>
<evidence type="ECO:0000259" key="21">
    <source>
        <dbReference type="PROSITE" id="PS51285"/>
    </source>
</evidence>
<dbReference type="SMART" id="SM00133">
    <property type="entry name" value="S_TK_X"/>
    <property type="match status" value="1"/>
</dbReference>
<dbReference type="InterPro" id="IPR000961">
    <property type="entry name" value="AGC-kinase_C"/>
</dbReference>
<organism evidence="23 24">
    <name type="scientific">Gadus morhua</name>
    <name type="common">Atlantic cod</name>
    <dbReference type="NCBI Taxonomy" id="8049"/>
    <lineage>
        <taxon>Eukaryota</taxon>
        <taxon>Metazoa</taxon>
        <taxon>Chordata</taxon>
        <taxon>Craniata</taxon>
        <taxon>Vertebrata</taxon>
        <taxon>Euteleostomi</taxon>
        <taxon>Actinopterygii</taxon>
        <taxon>Neopterygii</taxon>
        <taxon>Teleostei</taxon>
        <taxon>Neoteleostei</taxon>
        <taxon>Acanthomorphata</taxon>
        <taxon>Zeiogadaria</taxon>
        <taxon>Gadariae</taxon>
        <taxon>Gadiformes</taxon>
        <taxon>Gadoidei</taxon>
        <taxon>Gadidae</taxon>
        <taxon>Gadus</taxon>
    </lineage>
</organism>
<evidence type="ECO:0000256" key="14">
    <source>
        <dbReference type="ARBA" id="ARBA00023242"/>
    </source>
</evidence>
<reference evidence="23" key="1">
    <citation type="submission" date="2025-08" db="UniProtKB">
        <authorList>
            <consortium name="Ensembl"/>
        </authorList>
    </citation>
    <scope>IDENTIFICATION</scope>
</reference>
<dbReference type="InterPro" id="IPR017441">
    <property type="entry name" value="Protein_kinase_ATP_BS"/>
</dbReference>
<dbReference type="InterPro" id="IPR036274">
    <property type="entry name" value="HR1_rpt_sf"/>
</dbReference>
<dbReference type="InterPro" id="IPR011072">
    <property type="entry name" value="HR1_rho-bd"/>
</dbReference>
<dbReference type="SUPFAM" id="SSF46585">
    <property type="entry name" value="HR1 repeat"/>
    <property type="match status" value="3"/>
</dbReference>
<dbReference type="Gene3D" id="3.30.200.20">
    <property type="entry name" value="Phosphorylase Kinase, domain 1"/>
    <property type="match status" value="1"/>
</dbReference>
<dbReference type="Gene3D" id="1.10.287.160">
    <property type="entry name" value="HR1 repeat"/>
    <property type="match status" value="3"/>
</dbReference>
<feature type="binding site" evidence="18">
    <location>
        <position position="631"/>
    </location>
    <ligand>
        <name>ATP</name>
        <dbReference type="ChEBI" id="CHEBI:30616"/>
    </ligand>
</feature>
<keyword evidence="11" id="KW-0418">Kinase</keyword>
<evidence type="ECO:0000256" key="1">
    <source>
        <dbReference type="ARBA" id="ARBA00004123"/>
    </source>
</evidence>
<evidence type="ECO:0000259" key="22">
    <source>
        <dbReference type="PROSITE" id="PS51860"/>
    </source>
</evidence>
<evidence type="ECO:0000256" key="2">
    <source>
        <dbReference type="ARBA" id="ARBA00004496"/>
    </source>
</evidence>
<dbReference type="InterPro" id="IPR011009">
    <property type="entry name" value="Kinase-like_dom_sf"/>
</dbReference>
<keyword evidence="9" id="KW-0677">Repeat</keyword>
<dbReference type="PROSITE" id="PS51285">
    <property type="entry name" value="AGC_KINASE_CTER"/>
    <property type="match status" value="1"/>
</dbReference>
<evidence type="ECO:0000256" key="18">
    <source>
        <dbReference type="PROSITE-ProRule" id="PRU10141"/>
    </source>
</evidence>
<protein>
    <recommendedName>
        <fullName evidence="4">protein kinase C</fullName>
        <ecNumber evidence="4">2.7.11.13</ecNumber>
    </recommendedName>
</protein>
<proteinExistence type="inferred from homology"/>
<dbReference type="PROSITE" id="PS00107">
    <property type="entry name" value="PROTEIN_KINASE_ATP"/>
    <property type="match status" value="1"/>
</dbReference>
<name>A0A8C4ZUM3_GADMO</name>
<keyword evidence="10 18" id="KW-0547">Nucleotide-binding</keyword>
<evidence type="ECO:0000256" key="8">
    <source>
        <dbReference type="ARBA" id="ARBA00022679"/>
    </source>
</evidence>
<keyword evidence="13 17" id="KW-0175">Coiled coil</keyword>
<dbReference type="Pfam" id="PF00069">
    <property type="entry name" value="Pkinase"/>
    <property type="match status" value="1"/>
</dbReference>
<dbReference type="InterPro" id="IPR017892">
    <property type="entry name" value="Pkinase_C"/>
</dbReference>
<comment type="catalytic activity">
    <reaction evidence="16">
        <text>L-seryl-[protein] + ATP = O-phospho-L-seryl-[protein] + ADP + H(+)</text>
        <dbReference type="Rhea" id="RHEA:17989"/>
        <dbReference type="Rhea" id="RHEA-COMP:9863"/>
        <dbReference type="Rhea" id="RHEA-COMP:11604"/>
        <dbReference type="ChEBI" id="CHEBI:15378"/>
        <dbReference type="ChEBI" id="CHEBI:29999"/>
        <dbReference type="ChEBI" id="CHEBI:30616"/>
        <dbReference type="ChEBI" id="CHEBI:83421"/>
        <dbReference type="ChEBI" id="CHEBI:456216"/>
        <dbReference type="EC" id="2.7.11.13"/>
    </reaction>
</comment>
<evidence type="ECO:0000256" key="16">
    <source>
        <dbReference type="ARBA" id="ARBA00047470"/>
    </source>
</evidence>
<dbReference type="GO" id="GO:0005524">
    <property type="term" value="F:ATP binding"/>
    <property type="evidence" value="ECO:0007669"/>
    <property type="project" value="UniProtKB-UniRule"/>
</dbReference>
<evidence type="ECO:0000313" key="24">
    <source>
        <dbReference type="Proteomes" id="UP000694546"/>
    </source>
</evidence>
<feature type="coiled-coil region" evidence="19">
    <location>
        <begin position="74"/>
        <end position="108"/>
    </location>
</feature>
<evidence type="ECO:0000256" key="4">
    <source>
        <dbReference type="ARBA" id="ARBA00012429"/>
    </source>
</evidence>
<gene>
    <name evidence="23" type="primary">pkn3</name>
</gene>
<dbReference type="InterPro" id="IPR035892">
    <property type="entry name" value="C2_domain_sf"/>
</dbReference>
<dbReference type="GO" id="GO:0031267">
    <property type="term" value="F:small GTPase binding"/>
    <property type="evidence" value="ECO:0007669"/>
    <property type="project" value="InterPro"/>
</dbReference>
<dbReference type="PANTHER" id="PTHR24351">
    <property type="entry name" value="RIBOSOMAL PROTEIN S6 KINASE"/>
    <property type="match status" value="1"/>
</dbReference>
<keyword evidence="12 18" id="KW-0067">ATP-binding</keyword>
<sequence length="924" mass="104323">RLVKSCVGNPSSSLFCCLQGGGLQGLGDGDILDPQFQQRLEDARTLIRQEIQRELKIKEAAERLRRAVTNRKSVSEVEGQLKASNRKLERLHLDLQELHSRAMATEKDHAPQAPEVRRWEDVTSPRAVRVNTLKKQLTMEVKVKQGAENFIQTYTSTSVKDRKLLCTAQQMLQDSRTKIELLRMQIIKVGQPKGERDAVDGHSLEVRVAELRHHLKIEAAVSDGAKNVVRQLSRRKVQDRRLLAEAQATLSESCQKVDLLHLSLEKRLAELPSDHPRHGSIKQDLTHVNVNAVRSSSLDSPTRLHSPGPTSYASFFKPASLTGRLEVCLMGCQELLEIVPGRVQQAGMAGPPGSPSEGRSSFYIIRCHRLFGASCVPHLTESLCASLSAEISAVLKVDNRIVGHTPWKPLGKEAWGQSFSIDLERSRELEIAVYWRDWRSMCGVKFLRLEDFLDNQRHGMCLSLEPQGMLFIEVTFINPVIERRSKLQRQRRIFPKEKGKNFLRASQMNMNFTTWGRLMIMSILPPCSSLEALSPPFIGGGTPAKADAADSSRMYKSSIMTIDKCITSIRYHILVIQLCRVVYALYLRCPCRRKKGIQMEDFCCISVLGRGHFGKVLLAEHKRSGKMYAIKALKKGDIMTRNEVDSLQCEKRIFEAINVAQHPFLVNLHGCFQTAEHVCFIMAYSAGGDLMTHIHNGVFSDKQTRFYSSCVLLGLEFLHANSIVYRDLKLDNLLMDADGFVRIADFGLCKEGMAHGDRTTTFCGTPEFLAPEVLTENNYTRSVDWWGLGVLIYEMLVGESPFPGDDEEEVFDSIVNDEVRYPRFLTPGSEELLQKDPEKRLGGGEGDAQEVKRHNFFRGMDWNALLAKKLKPPFVPVIKTPEDVSNFDEEFTHLKPVLTPPHTPYVLSREEQDVFSDFDFSSLS</sequence>
<dbReference type="Pfam" id="PF00433">
    <property type="entry name" value="Pkinase_C"/>
    <property type="match status" value="1"/>
</dbReference>
<evidence type="ECO:0000256" key="9">
    <source>
        <dbReference type="ARBA" id="ARBA00022737"/>
    </source>
</evidence>
<dbReference type="GO" id="GO:0004697">
    <property type="term" value="F:diacylglycerol-dependent serine/threonine kinase activity"/>
    <property type="evidence" value="ECO:0007669"/>
    <property type="project" value="UniProtKB-EC"/>
</dbReference>
<dbReference type="SMART" id="SM00220">
    <property type="entry name" value="S_TKc"/>
    <property type="match status" value="1"/>
</dbReference>
<keyword evidence="8" id="KW-0808">Transferase</keyword>
<evidence type="ECO:0000259" key="20">
    <source>
        <dbReference type="PROSITE" id="PS50011"/>
    </source>
</evidence>
<evidence type="ECO:0000313" key="23">
    <source>
        <dbReference type="Ensembl" id="ENSGMOP00000022482.1"/>
    </source>
</evidence>
<dbReference type="AlphaFoldDB" id="A0A8C4ZUM3"/>
<keyword evidence="24" id="KW-1185">Reference proteome</keyword>
<dbReference type="Ensembl" id="ENSGMOT00000072480.1">
    <property type="protein sequence ID" value="ENSGMOP00000022482.1"/>
    <property type="gene ID" value="ENSGMOG00000008752.2"/>
</dbReference>
<dbReference type="SUPFAM" id="SSF49562">
    <property type="entry name" value="C2 domain (Calcium/lipid-binding domain, CaLB)"/>
    <property type="match status" value="1"/>
</dbReference>
<keyword evidence="14" id="KW-0539">Nucleus</keyword>
<dbReference type="GO" id="GO:0032154">
    <property type="term" value="C:cleavage furrow"/>
    <property type="evidence" value="ECO:0007669"/>
    <property type="project" value="UniProtKB-SubCell"/>
</dbReference>
<evidence type="ECO:0000256" key="11">
    <source>
        <dbReference type="ARBA" id="ARBA00022777"/>
    </source>
</evidence>
<evidence type="ECO:0000256" key="15">
    <source>
        <dbReference type="ARBA" id="ARBA00047272"/>
    </source>
</evidence>
<dbReference type="GO" id="GO:0007165">
    <property type="term" value="P:signal transduction"/>
    <property type="evidence" value="ECO:0007669"/>
    <property type="project" value="InterPro"/>
</dbReference>
<dbReference type="InterPro" id="IPR037313">
    <property type="entry name" value="PKN_HR1_1"/>
</dbReference>
<feature type="domain" description="REM-1" evidence="22">
    <location>
        <begin position="188"/>
        <end position="273"/>
    </location>
</feature>
<comment type="similarity">
    <text evidence="3">Belongs to the protein kinase superfamily. AGC Ser/Thr protein kinase family. PKC subfamily.</text>
</comment>